<feature type="domain" description="PDZ" evidence="2">
    <location>
        <begin position="625"/>
        <end position="710"/>
    </location>
</feature>
<feature type="compositionally biased region" description="Low complexity" evidence="1">
    <location>
        <begin position="486"/>
        <end position="500"/>
    </location>
</feature>
<keyword evidence="4" id="KW-1185">Reference proteome</keyword>
<dbReference type="AlphaFoldDB" id="A0ABD3FVD2"/>
<dbReference type="InterPro" id="IPR001478">
    <property type="entry name" value="PDZ"/>
</dbReference>
<protein>
    <recommendedName>
        <fullName evidence="2">PDZ domain-containing protein</fullName>
    </recommendedName>
</protein>
<evidence type="ECO:0000256" key="1">
    <source>
        <dbReference type="SAM" id="MobiDB-lite"/>
    </source>
</evidence>
<name>A0ABD3FVD2_9STRA</name>
<dbReference type="PROSITE" id="PS50106">
    <property type="entry name" value="PDZ"/>
    <property type="match status" value="2"/>
</dbReference>
<dbReference type="Gene3D" id="2.30.42.10">
    <property type="match status" value="1"/>
</dbReference>
<dbReference type="Proteomes" id="UP001632037">
    <property type="component" value="Unassembled WGS sequence"/>
</dbReference>
<feature type="compositionally biased region" description="Polar residues" evidence="1">
    <location>
        <begin position="597"/>
        <end position="614"/>
    </location>
</feature>
<feature type="compositionally biased region" description="Low complexity" evidence="1">
    <location>
        <begin position="243"/>
        <end position="296"/>
    </location>
</feature>
<sequence length="718" mass="78737">MRLYSRQPLSHFPAGKLLFSLPSFMVDAEAQTEPTLPASVVGLEKDVLIGTRIRKSFGSGAFWGSVVGCYWVSGGLFYKVSFDDGDVDIFSVDEVLQDAQEAKKHAKENPQKEKGPNETAVDDYFNAMRVNILKRKRDDVVDHTLPNIRRVDLWGQRLYASIYTNDENETFIKELLKTEDGKIGEMEATGQVKVGDMILAVNQTRVLGMVSKDLAELIRKPKRPVTLTFFRPQRSQLPAESDPTQGEQVQPQAQQQTQAPAATQPQQVQQSTTSATQTQEPPVAVTAQTQQTTMTPVVPPPPRQQVSAPVAMPSSFVRPQQAFVQGGQLAQGLAHQWMNSSQPFTTRDIVRQRVIQNAVVRHGNFMPGYRGVYTPAPSNMVPFQMGPPPYGGDFSVQQYLQGVADTAAMRARSGLSAPSVQSRRIPVQHVQQRNTDMTLQEKVQQLQSYRNSDPRVSKLTTQATTTDAGSNEAQEVSIIELERRTASQASHQASSQASSADNIRPHDSNGTRRLSTSTLEAIAKLAETNPKAAQQFMQRRSIVPNEPPADAEMEEDSAATSFLSPSALTASDPKPTERDSSAATHSMSFLSPHDFNVESSTPSQPEVSAANTTNQSAGITSNVSLVSLEVYRRRLYLTLGVQGTLIAVTSFVLDEYGLPGEVEKSGKVFLGDVLVRINDRRITPGMTPSHVAEIVNGSSRPMTLLFERASWDILDGQA</sequence>
<evidence type="ECO:0000313" key="4">
    <source>
        <dbReference type="Proteomes" id="UP001632037"/>
    </source>
</evidence>
<gene>
    <name evidence="3" type="ORF">V7S43_005011</name>
</gene>
<feature type="compositionally biased region" description="Polar residues" evidence="1">
    <location>
        <begin position="458"/>
        <end position="474"/>
    </location>
</feature>
<feature type="region of interest" description="Disordered" evidence="1">
    <location>
        <begin position="546"/>
        <end position="614"/>
    </location>
</feature>
<dbReference type="SMART" id="SM00228">
    <property type="entry name" value="PDZ"/>
    <property type="match status" value="2"/>
</dbReference>
<evidence type="ECO:0000313" key="3">
    <source>
        <dbReference type="EMBL" id="KAL3669626.1"/>
    </source>
</evidence>
<reference evidence="3 4" key="1">
    <citation type="submission" date="2024-09" db="EMBL/GenBank/DDBJ databases">
        <title>Genome sequencing and assembly of Phytophthora oleae, isolate VK10A, causative agent of rot of olive drupes.</title>
        <authorList>
            <person name="Conti Taguali S."/>
            <person name="Riolo M."/>
            <person name="La Spada F."/>
            <person name="Cacciola S.O."/>
            <person name="Dionisio G."/>
        </authorList>
    </citation>
    <scope>NUCLEOTIDE SEQUENCE [LARGE SCALE GENOMIC DNA]</scope>
    <source>
        <strain evidence="3 4">VK10A</strain>
    </source>
</reference>
<feature type="region of interest" description="Disordered" evidence="1">
    <location>
        <begin position="414"/>
        <end position="514"/>
    </location>
</feature>
<feature type="domain" description="PDZ" evidence="2">
    <location>
        <begin position="184"/>
        <end position="233"/>
    </location>
</feature>
<feature type="compositionally biased region" description="Polar residues" evidence="1">
    <location>
        <begin position="558"/>
        <end position="569"/>
    </location>
</feature>
<dbReference type="EMBL" id="JBIMZQ010000008">
    <property type="protein sequence ID" value="KAL3669626.1"/>
    <property type="molecule type" value="Genomic_DNA"/>
</dbReference>
<proteinExistence type="predicted"/>
<organism evidence="3 4">
    <name type="scientific">Phytophthora oleae</name>
    <dbReference type="NCBI Taxonomy" id="2107226"/>
    <lineage>
        <taxon>Eukaryota</taxon>
        <taxon>Sar</taxon>
        <taxon>Stramenopiles</taxon>
        <taxon>Oomycota</taxon>
        <taxon>Peronosporomycetes</taxon>
        <taxon>Peronosporales</taxon>
        <taxon>Peronosporaceae</taxon>
        <taxon>Phytophthora</taxon>
    </lineage>
</organism>
<feature type="compositionally biased region" description="Polar residues" evidence="1">
    <location>
        <begin position="429"/>
        <end position="451"/>
    </location>
</feature>
<comment type="caution">
    <text evidence="3">The sequence shown here is derived from an EMBL/GenBank/DDBJ whole genome shotgun (WGS) entry which is preliminary data.</text>
</comment>
<dbReference type="SUPFAM" id="SSF50156">
    <property type="entry name" value="PDZ domain-like"/>
    <property type="match status" value="1"/>
</dbReference>
<dbReference type="InterPro" id="IPR036034">
    <property type="entry name" value="PDZ_sf"/>
</dbReference>
<accession>A0ABD3FVD2</accession>
<evidence type="ECO:0000259" key="2">
    <source>
        <dbReference type="PROSITE" id="PS50106"/>
    </source>
</evidence>
<feature type="region of interest" description="Disordered" evidence="1">
    <location>
        <begin position="229"/>
        <end position="308"/>
    </location>
</feature>